<name>A0ABV9X3M0_9ACTN</name>
<keyword evidence="2" id="KW-1185">Reference proteome</keyword>
<comment type="caution">
    <text evidence="1">The sequence shown here is derived from an EMBL/GenBank/DDBJ whole genome shotgun (WGS) entry which is preliminary data.</text>
</comment>
<organism evidence="1 2">
    <name type="scientific">Streptomyces lienomycini</name>
    <dbReference type="NCBI Taxonomy" id="284035"/>
    <lineage>
        <taxon>Bacteria</taxon>
        <taxon>Bacillati</taxon>
        <taxon>Actinomycetota</taxon>
        <taxon>Actinomycetes</taxon>
        <taxon>Kitasatosporales</taxon>
        <taxon>Streptomycetaceae</taxon>
        <taxon>Streptomyces</taxon>
    </lineage>
</organism>
<dbReference type="RefSeq" id="WP_271413933.1">
    <property type="nucleotide sequence ID" value="NZ_BAAATN010000053.1"/>
</dbReference>
<evidence type="ECO:0000313" key="1">
    <source>
        <dbReference type="EMBL" id="MFC5020085.1"/>
    </source>
</evidence>
<accession>A0ABV9X3M0</accession>
<reference evidence="2" key="1">
    <citation type="journal article" date="2019" name="Int. J. Syst. Evol. Microbiol.">
        <title>The Global Catalogue of Microorganisms (GCM) 10K type strain sequencing project: providing services to taxonomists for standard genome sequencing and annotation.</title>
        <authorList>
            <consortium name="The Broad Institute Genomics Platform"/>
            <consortium name="The Broad Institute Genome Sequencing Center for Infectious Disease"/>
            <person name="Wu L."/>
            <person name="Ma J."/>
        </authorList>
    </citation>
    <scope>NUCLEOTIDE SEQUENCE [LARGE SCALE GENOMIC DNA]</scope>
    <source>
        <strain evidence="2">CGMCC 4.1542</strain>
    </source>
</reference>
<dbReference type="Proteomes" id="UP001595855">
    <property type="component" value="Unassembled WGS sequence"/>
</dbReference>
<dbReference type="EMBL" id="JBHSJO010000001">
    <property type="protein sequence ID" value="MFC5020085.1"/>
    <property type="molecule type" value="Genomic_DNA"/>
</dbReference>
<gene>
    <name evidence="1" type="ORF">ACFPRC_35175</name>
</gene>
<proteinExistence type="predicted"/>
<sequence length="121" mass="13260">MTGTAAQLVKDSSRVLHERQSPSHFSNIRILSTVLYWCGAKGPSPRRIGARPDHPAVGKVLLRVDVPPGLTLVRLRQDGILNAAAETAVPLRLVRLFGMTEKNAMRYVTAAHSEQTAKLPR</sequence>
<evidence type="ECO:0000313" key="2">
    <source>
        <dbReference type="Proteomes" id="UP001595855"/>
    </source>
</evidence>
<protein>
    <submittedName>
        <fullName evidence="1">Uncharacterized protein</fullName>
    </submittedName>
</protein>